<protein>
    <submittedName>
        <fullName evidence="8">Ceramidase-domain-containing protein</fullName>
    </submittedName>
</protein>
<dbReference type="PANTHER" id="PTHR46187:SF3">
    <property type="entry name" value="ALKALINE CERAMIDASE 3"/>
    <property type="match status" value="1"/>
</dbReference>
<feature type="binding site" evidence="7">
    <location>
        <position position="28"/>
    </location>
    <ligand>
        <name>Ca(2+)</name>
        <dbReference type="ChEBI" id="CHEBI:29108"/>
    </ligand>
</feature>
<dbReference type="EMBL" id="KZ990612">
    <property type="protein sequence ID" value="RKP23879.1"/>
    <property type="molecule type" value="Genomic_DNA"/>
</dbReference>
<dbReference type="Pfam" id="PF05875">
    <property type="entry name" value="Ceramidase"/>
    <property type="match status" value="1"/>
</dbReference>
<evidence type="ECO:0000256" key="1">
    <source>
        <dbReference type="ARBA" id="ARBA00004141"/>
    </source>
</evidence>
<keyword evidence="4" id="KW-0378">Hydrolase</keyword>
<dbReference type="Proteomes" id="UP000278143">
    <property type="component" value="Unassembled WGS sequence"/>
</dbReference>
<evidence type="ECO:0000313" key="9">
    <source>
        <dbReference type="Proteomes" id="UP000278143"/>
    </source>
</evidence>
<comment type="similarity">
    <text evidence="2">Belongs to the alkaline ceramidase family.</text>
</comment>
<dbReference type="GO" id="GO:0046513">
    <property type="term" value="P:ceramide biosynthetic process"/>
    <property type="evidence" value="ECO:0007669"/>
    <property type="project" value="TreeGrafter"/>
</dbReference>
<gene>
    <name evidence="8" type="ORF">SYNPS1DRAFT_24040</name>
</gene>
<accession>A0A4V1J155</accession>
<evidence type="ECO:0000256" key="5">
    <source>
        <dbReference type="ARBA" id="ARBA00022989"/>
    </source>
</evidence>
<dbReference type="PANTHER" id="PTHR46187">
    <property type="entry name" value="ALKALINE CERAMIDASE 3"/>
    <property type="match status" value="1"/>
</dbReference>
<evidence type="ECO:0000256" key="2">
    <source>
        <dbReference type="ARBA" id="ARBA00009780"/>
    </source>
</evidence>
<comment type="subcellular location">
    <subcellularLocation>
        <location evidence="1">Membrane</location>
        <topology evidence="1">Multi-pass membrane protein</topology>
    </subcellularLocation>
</comment>
<dbReference type="GO" id="GO:0016811">
    <property type="term" value="F:hydrolase activity, acting on carbon-nitrogen (but not peptide) bonds, in linear amides"/>
    <property type="evidence" value="ECO:0007669"/>
    <property type="project" value="InterPro"/>
</dbReference>
<dbReference type="OrthoDB" id="187171at2759"/>
<dbReference type="GO" id="GO:0046514">
    <property type="term" value="P:ceramide catabolic process"/>
    <property type="evidence" value="ECO:0007669"/>
    <property type="project" value="TreeGrafter"/>
</dbReference>
<dbReference type="AlphaFoldDB" id="A0A4V1J155"/>
<evidence type="ECO:0000256" key="4">
    <source>
        <dbReference type="ARBA" id="ARBA00022801"/>
    </source>
</evidence>
<dbReference type="InterPro" id="IPR008901">
    <property type="entry name" value="ACER"/>
</dbReference>
<keyword evidence="3" id="KW-0812">Transmembrane</keyword>
<evidence type="ECO:0000256" key="6">
    <source>
        <dbReference type="ARBA" id="ARBA00023136"/>
    </source>
</evidence>
<proteinExistence type="inferred from homology"/>
<feature type="binding site" evidence="7">
    <location>
        <position position="26"/>
    </location>
    <ligand>
        <name>Ca(2+)</name>
        <dbReference type="ChEBI" id="CHEBI:29108"/>
    </ligand>
</feature>
<feature type="binding site" evidence="7">
    <location>
        <position position="25"/>
    </location>
    <ligand>
        <name>Ca(2+)</name>
        <dbReference type="ChEBI" id="CHEBI:29108"/>
    </ligand>
</feature>
<evidence type="ECO:0000256" key="3">
    <source>
        <dbReference type="ARBA" id="ARBA00022692"/>
    </source>
</evidence>
<name>A0A4V1J155_9FUNG</name>
<organism evidence="8 9">
    <name type="scientific">Syncephalis pseudoplumigaleata</name>
    <dbReference type="NCBI Taxonomy" id="1712513"/>
    <lineage>
        <taxon>Eukaryota</taxon>
        <taxon>Fungi</taxon>
        <taxon>Fungi incertae sedis</taxon>
        <taxon>Zoopagomycota</taxon>
        <taxon>Zoopagomycotina</taxon>
        <taxon>Zoopagomycetes</taxon>
        <taxon>Zoopagales</taxon>
        <taxon>Piptocephalidaceae</taxon>
        <taxon>Syncephalis</taxon>
    </lineage>
</organism>
<evidence type="ECO:0000256" key="7">
    <source>
        <dbReference type="PIRSR" id="PIRSR608901-1"/>
    </source>
</evidence>
<keyword evidence="6" id="KW-0472">Membrane</keyword>
<feature type="binding site" evidence="7">
    <location>
        <position position="30"/>
    </location>
    <ligand>
        <name>Ca(2+)</name>
        <dbReference type="ChEBI" id="CHEBI:29108"/>
    </ligand>
</feature>
<sequence length="53" mass="6225">MHIHFAESLNATTLGYWGKRTSTLDWCEENYVVCKYIAEFHNTLTNAVFSHHH</sequence>
<keyword evidence="7" id="KW-0106">Calcium</keyword>
<evidence type="ECO:0000313" key="8">
    <source>
        <dbReference type="EMBL" id="RKP23879.1"/>
    </source>
</evidence>
<reference evidence="9" key="1">
    <citation type="journal article" date="2018" name="Nat. Microbiol.">
        <title>Leveraging single-cell genomics to expand the fungal tree of life.</title>
        <authorList>
            <person name="Ahrendt S.R."/>
            <person name="Quandt C.A."/>
            <person name="Ciobanu D."/>
            <person name="Clum A."/>
            <person name="Salamov A."/>
            <person name="Andreopoulos B."/>
            <person name="Cheng J.F."/>
            <person name="Woyke T."/>
            <person name="Pelin A."/>
            <person name="Henrissat B."/>
            <person name="Reynolds N.K."/>
            <person name="Benny G.L."/>
            <person name="Smith M.E."/>
            <person name="James T.Y."/>
            <person name="Grigoriev I.V."/>
        </authorList>
    </citation>
    <scope>NUCLEOTIDE SEQUENCE [LARGE SCALE GENOMIC DNA]</scope>
    <source>
        <strain evidence="9">Benny S71-1</strain>
    </source>
</reference>
<keyword evidence="7" id="KW-0479">Metal-binding</keyword>
<dbReference type="GO" id="GO:0046872">
    <property type="term" value="F:metal ion binding"/>
    <property type="evidence" value="ECO:0007669"/>
    <property type="project" value="UniProtKB-KW"/>
</dbReference>
<feature type="binding site" evidence="7">
    <location>
        <position position="39"/>
    </location>
    <ligand>
        <name>Ca(2+)</name>
        <dbReference type="ChEBI" id="CHEBI:29108"/>
    </ligand>
</feature>
<keyword evidence="9" id="KW-1185">Reference proteome</keyword>
<keyword evidence="5" id="KW-1133">Transmembrane helix</keyword>
<dbReference type="GO" id="GO:0005789">
    <property type="term" value="C:endoplasmic reticulum membrane"/>
    <property type="evidence" value="ECO:0007669"/>
    <property type="project" value="TreeGrafter"/>
</dbReference>